<organism evidence="21">
    <name type="scientific">Alsobacter sp. KACC 23698</name>
    <dbReference type="NCBI Taxonomy" id="3149229"/>
    <lineage>
        <taxon>Bacteria</taxon>
        <taxon>Pseudomonadati</taxon>
        <taxon>Pseudomonadota</taxon>
        <taxon>Alphaproteobacteria</taxon>
        <taxon>Hyphomicrobiales</taxon>
        <taxon>Alsobacteraceae</taxon>
        <taxon>Alsobacter</taxon>
    </lineage>
</organism>
<evidence type="ECO:0000256" key="7">
    <source>
        <dbReference type="ARBA" id="ARBA00022490"/>
    </source>
</evidence>
<keyword evidence="16 19" id="KW-0961">Cell wall biogenesis/degradation</keyword>
<dbReference type="EMBL" id="CP157484">
    <property type="protein sequence ID" value="XBO37487.1"/>
    <property type="molecule type" value="Genomic_DNA"/>
</dbReference>
<dbReference type="GO" id="GO:0008360">
    <property type="term" value="P:regulation of cell shape"/>
    <property type="evidence" value="ECO:0007669"/>
    <property type="project" value="UniProtKB-KW"/>
</dbReference>
<keyword evidence="9 19" id="KW-0285">Flavoprotein</keyword>
<evidence type="ECO:0000256" key="5">
    <source>
        <dbReference type="ARBA" id="ARBA00012518"/>
    </source>
</evidence>
<comment type="function">
    <text evidence="2 19">Cell wall formation.</text>
</comment>
<keyword evidence="15 19" id="KW-0131">Cell cycle</keyword>
<dbReference type="SUPFAM" id="SSF56194">
    <property type="entry name" value="Uridine diphospho-N-Acetylenolpyruvylglucosamine reductase, MurB, C-terminal domain"/>
    <property type="match status" value="1"/>
</dbReference>
<dbReference type="NCBIfam" id="NF010480">
    <property type="entry name" value="PRK13905.1"/>
    <property type="match status" value="1"/>
</dbReference>
<dbReference type="InterPro" id="IPR016169">
    <property type="entry name" value="FAD-bd_PCMH_sub2"/>
</dbReference>
<dbReference type="PANTHER" id="PTHR21071">
    <property type="entry name" value="UDP-N-ACETYLENOLPYRUVOYLGLUCOSAMINE REDUCTASE"/>
    <property type="match status" value="1"/>
</dbReference>
<feature type="active site" description="Proton donor" evidence="19">
    <location>
        <position position="229"/>
    </location>
</feature>
<dbReference type="Gene3D" id="3.90.78.10">
    <property type="entry name" value="UDP-N-acetylenolpyruvoylglucosamine reductase, C-terminal domain"/>
    <property type="match status" value="1"/>
</dbReference>
<evidence type="ECO:0000256" key="12">
    <source>
        <dbReference type="ARBA" id="ARBA00022960"/>
    </source>
</evidence>
<evidence type="ECO:0000256" key="17">
    <source>
        <dbReference type="ARBA" id="ARBA00031026"/>
    </source>
</evidence>
<feature type="active site" evidence="19">
    <location>
        <position position="180"/>
    </location>
</feature>
<keyword evidence="7 19" id="KW-0963">Cytoplasm</keyword>
<evidence type="ECO:0000256" key="6">
    <source>
        <dbReference type="ARBA" id="ARBA00015188"/>
    </source>
</evidence>
<keyword evidence="12 19" id="KW-0133">Cell shape</keyword>
<evidence type="ECO:0000256" key="9">
    <source>
        <dbReference type="ARBA" id="ARBA00022630"/>
    </source>
</evidence>
<evidence type="ECO:0000256" key="14">
    <source>
        <dbReference type="ARBA" id="ARBA00023002"/>
    </source>
</evidence>
<evidence type="ECO:0000256" key="4">
    <source>
        <dbReference type="ARBA" id="ARBA00004752"/>
    </source>
</evidence>
<dbReference type="GO" id="GO:0071555">
    <property type="term" value="P:cell wall organization"/>
    <property type="evidence" value="ECO:0007669"/>
    <property type="project" value="UniProtKB-KW"/>
</dbReference>
<comment type="catalytic activity">
    <reaction evidence="18 19">
        <text>UDP-N-acetyl-alpha-D-muramate + NADP(+) = UDP-N-acetyl-3-O-(1-carboxyvinyl)-alpha-D-glucosamine + NADPH + H(+)</text>
        <dbReference type="Rhea" id="RHEA:12248"/>
        <dbReference type="ChEBI" id="CHEBI:15378"/>
        <dbReference type="ChEBI" id="CHEBI:57783"/>
        <dbReference type="ChEBI" id="CHEBI:58349"/>
        <dbReference type="ChEBI" id="CHEBI:68483"/>
        <dbReference type="ChEBI" id="CHEBI:70757"/>
        <dbReference type="EC" id="1.3.1.98"/>
    </reaction>
</comment>
<dbReference type="InterPro" id="IPR011601">
    <property type="entry name" value="MurB_C"/>
</dbReference>
<evidence type="ECO:0000259" key="20">
    <source>
        <dbReference type="PROSITE" id="PS51387"/>
    </source>
</evidence>
<dbReference type="InterPro" id="IPR016167">
    <property type="entry name" value="FAD-bd_PCMH_sub1"/>
</dbReference>
<comment type="pathway">
    <text evidence="4 19">Cell wall biogenesis; peptidoglycan biosynthesis.</text>
</comment>
<dbReference type="GO" id="GO:0051301">
    <property type="term" value="P:cell division"/>
    <property type="evidence" value="ECO:0007669"/>
    <property type="project" value="UniProtKB-KW"/>
</dbReference>
<keyword evidence="8 19" id="KW-0132">Cell division</keyword>
<evidence type="ECO:0000256" key="2">
    <source>
        <dbReference type="ARBA" id="ARBA00003921"/>
    </source>
</evidence>
<dbReference type="InterPro" id="IPR003170">
    <property type="entry name" value="MurB"/>
</dbReference>
<dbReference type="Pfam" id="PF02873">
    <property type="entry name" value="MurB_C"/>
    <property type="match status" value="1"/>
</dbReference>
<dbReference type="HAMAP" id="MF_00037">
    <property type="entry name" value="MurB"/>
    <property type="match status" value="1"/>
</dbReference>
<evidence type="ECO:0000256" key="18">
    <source>
        <dbReference type="ARBA" id="ARBA00048914"/>
    </source>
</evidence>
<accession>A0AAU7JAX4</accession>
<dbReference type="InterPro" id="IPR036318">
    <property type="entry name" value="FAD-bd_PCMH-like_sf"/>
</dbReference>
<dbReference type="GO" id="GO:0008762">
    <property type="term" value="F:UDP-N-acetylmuramate dehydrogenase activity"/>
    <property type="evidence" value="ECO:0007669"/>
    <property type="project" value="UniProtKB-UniRule"/>
</dbReference>
<dbReference type="NCBIfam" id="TIGR00179">
    <property type="entry name" value="murB"/>
    <property type="match status" value="1"/>
</dbReference>
<dbReference type="Gene3D" id="3.30.43.10">
    <property type="entry name" value="Uridine Diphospho-n-acetylenolpyruvylglucosamine Reductase, domain 2"/>
    <property type="match status" value="1"/>
</dbReference>
<sequence length="306" mass="31808">MSAPFPDITAELHAAAPGLRGSLEANAPMAGMSWFRTGGPAQALFQPADEDDLAAFLRGCPSDVPILVVGLGSNLLVRDGGVPGVVVRLGKGFQAINADGLRIRAGAGAADVKVARVAAEAGVAGLSFLRGIPGAIGGALRMNGGAYGGETKDVLVSCRGVSRDGTVRTYGLADMGFTYRHCGVAEDVIFTEATFEGRPGDPAAILAEMNDITQARQASQPVNTRTGGSTFKNPPGLKAWELVDKAGCRGLRRGHAQVSELHTNFLIAHPGATAAEVEGLGEEVRRRVRETSGVELEWEIKRVGLA</sequence>
<dbReference type="PROSITE" id="PS51387">
    <property type="entry name" value="FAD_PCMH"/>
    <property type="match status" value="1"/>
</dbReference>
<dbReference type="GO" id="GO:0005829">
    <property type="term" value="C:cytosol"/>
    <property type="evidence" value="ECO:0007669"/>
    <property type="project" value="TreeGrafter"/>
</dbReference>
<evidence type="ECO:0000256" key="3">
    <source>
        <dbReference type="ARBA" id="ARBA00004496"/>
    </source>
</evidence>
<comment type="similarity">
    <text evidence="19">Belongs to the MurB family.</text>
</comment>
<gene>
    <name evidence="19 21" type="primary">murB</name>
    <name evidence="21" type="ORF">ABEG18_17365</name>
</gene>
<dbReference type="Pfam" id="PF01565">
    <property type="entry name" value="FAD_binding_4"/>
    <property type="match status" value="1"/>
</dbReference>
<dbReference type="InterPro" id="IPR036635">
    <property type="entry name" value="MurB_C_sf"/>
</dbReference>
<keyword evidence="13 19" id="KW-0573">Peptidoglycan synthesis</keyword>
<dbReference type="AlphaFoldDB" id="A0AAU7JAX4"/>
<dbReference type="EC" id="1.3.1.98" evidence="5 19"/>
<feature type="domain" description="FAD-binding PCMH-type" evidence="20">
    <location>
        <begin position="37"/>
        <end position="200"/>
    </location>
</feature>
<name>A0AAU7JAX4_9HYPH</name>
<dbReference type="GO" id="GO:0009252">
    <property type="term" value="P:peptidoglycan biosynthetic process"/>
    <property type="evidence" value="ECO:0007669"/>
    <property type="project" value="UniProtKB-UniRule"/>
</dbReference>
<keyword evidence="11 19" id="KW-0521">NADP</keyword>
<evidence type="ECO:0000256" key="1">
    <source>
        <dbReference type="ARBA" id="ARBA00001974"/>
    </source>
</evidence>
<evidence type="ECO:0000256" key="13">
    <source>
        <dbReference type="ARBA" id="ARBA00022984"/>
    </source>
</evidence>
<dbReference type="InterPro" id="IPR006094">
    <property type="entry name" value="Oxid_FAD_bind_N"/>
</dbReference>
<dbReference type="InterPro" id="IPR016166">
    <property type="entry name" value="FAD-bd_PCMH"/>
</dbReference>
<comment type="subcellular location">
    <subcellularLocation>
        <location evidence="3 19">Cytoplasm</location>
    </subcellularLocation>
</comment>
<evidence type="ECO:0000256" key="11">
    <source>
        <dbReference type="ARBA" id="ARBA00022857"/>
    </source>
</evidence>
<dbReference type="SUPFAM" id="SSF56176">
    <property type="entry name" value="FAD-binding/transporter-associated domain-like"/>
    <property type="match status" value="1"/>
</dbReference>
<dbReference type="GO" id="GO:0071949">
    <property type="term" value="F:FAD binding"/>
    <property type="evidence" value="ECO:0007669"/>
    <property type="project" value="InterPro"/>
</dbReference>
<dbReference type="PANTHER" id="PTHR21071:SF4">
    <property type="entry name" value="UDP-N-ACETYLENOLPYRUVOYLGLUCOSAMINE REDUCTASE"/>
    <property type="match status" value="1"/>
</dbReference>
<dbReference type="Gene3D" id="3.30.465.10">
    <property type="match status" value="1"/>
</dbReference>
<dbReference type="RefSeq" id="WP_406854309.1">
    <property type="nucleotide sequence ID" value="NZ_CP157484.1"/>
</dbReference>
<comment type="cofactor">
    <cofactor evidence="1 19">
        <name>FAD</name>
        <dbReference type="ChEBI" id="CHEBI:57692"/>
    </cofactor>
</comment>
<keyword evidence="14 19" id="KW-0560">Oxidoreductase</keyword>
<evidence type="ECO:0000256" key="10">
    <source>
        <dbReference type="ARBA" id="ARBA00022827"/>
    </source>
</evidence>
<evidence type="ECO:0000256" key="19">
    <source>
        <dbReference type="HAMAP-Rule" id="MF_00037"/>
    </source>
</evidence>
<evidence type="ECO:0000313" key="21">
    <source>
        <dbReference type="EMBL" id="XBO37487.1"/>
    </source>
</evidence>
<proteinExistence type="inferred from homology"/>
<evidence type="ECO:0000256" key="16">
    <source>
        <dbReference type="ARBA" id="ARBA00023316"/>
    </source>
</evidence>
<feature type="active site" evidence="19">
    <location>
        <position position="299"/>
    </location>
</feature>
<evidence type="ECO:0000256" key="8">
    <source>
        <dbReference type="ARBA" id="ARBA00022618"/>
    </source>
</evidence>
<evidence type="ECO:0000256" key="15">
    <source>
        <dbReference type="ARBA" id="ARBA00023306"/>
    </source>
</evidence>
<reference evidence="21" key="1">
    <citation type="submission" date="2024-05" db="EMBL/GenBank/DDBJ databases">
        <authorList>
            <person name="Kim S."/>
            <person name="Heo J."/>
            <person name="Choi H."/>
            <person name="Choi Y."/>
            <person name="Kwon S.-W."/>
            <person name="Kim Y."/>
        </authorList>
    </citation>
    <scope>NUCLEOTIDE SEQUENCE</scope>
    <source>
        <strain evidence="21">KACC 23698</strain>
    </source>
</reference>
<protein>
    <recommendedName>
        <fullName evidence="6 19">UDP-N-acetylenolpyruvoylglucosamine reductase</fullName>
        <ecNumber evidence="5 19">1.3.1.98</ecNumber>
    </recommendedName>
    <alternativeName>
        <fullName evidence="17 19">UDP-N-acetylmuramate dehydrogenase</fullName>
    </alternativeName>
</protein>
<keyword evidence="10 19" id="KW-0274">FAD</keyword>